<evidence type="ECO:0000313" key="3">
    <source>
        <dbReference type="EMBL" id="OXA50552.1"/>
    </source>
</evidence>
<feature type="coiled-coil region" evidence="1">
    <location>
        <begin position="59"/>
        <end position="93"/>
    </location>
</feature>
<dbReference type="AlphaFoldDB" id="A0A226DYM2"/>
<evidence type="ECO:0000256" key="2">
    <source>
        <dbReference type="SAM" id="Phobius"/>
    </source>
</evidence>
<keyword evidence="1" id="KW-0175">Coiled coil</keyword>
<dbReference type="Proteomes" id="UP000198287">
    <property type="component" value="Unassembled WGS sequence"/>
</dbReference>
<name>A0A226DYM2_FOLCA</name>
<keyword evidence="2" id="KW-1133">Transmembrane helix</keyword>
<evidence type="ECO:0000313" key="4">
    <source>
        <dbReference type="Proteomes" id="UP000198287"/>
    </source>
</evidence>
<feature type="transmembrane region" description="Helical" evidence="2">
    <location>
        <begin position="37"/>
        <end position="60"/>
    </location>
</feature>
<gene>
    <name evidence="3" type="ORF">Fcan01_13989</name>
</gene>
<protein>
    <submittedName>
        <fullName evidence="3">Muscle calcium channel subunit alpha-1</fullName>
    </submittedName>
</protein>
<comment type="caution">
    <text evidence="3">The sequence shown here is derived from an EMBL/GenBank/DDBJ whole genome shotgun (WGS) entry which is preliminary data.</text>
</comment>
<dbReference type="EMBL" id="LNIX01000008">
    <property type="protein sequence ID" value="OXA50552.1"/>
    <property type="molecule type" value="Genomic_DNA"/>
</dbReference>
<keyword evidence="4" id="KW-1185">Reference proteome</keyword>
<proteinExistence type="predicted"/>
<evidence type="ECO:0000256" key="1">
    <source>
        <dbReference type="SAM" id="Coils"/>
    </source>
</evidence>
<organism evidence="3 4">
    <name type="scientific">Folsomia candida</name>
    <name type="common">Springtail</name>
    <dbReference type="NCBI Taxonomy" id="158441"/>
    <lineage>
        <taxon>Eukaryota</taxon>
        <taxon>Metazoa</taxon>
        <taxon>Ecdysozoa</taxon>
        <taxon>Arthropoda</taxon>
        <taxon>Hexapoda</taxon>
        <taxon>Collembola</taxon>
        <taxon>Entomobryomorpha</taxon>
        <taxon>Isotomoidea</taxon>
        <taxon>Isotomidae</taxon>
        <taxon>Proisotominae</taxon>
        <taxon>Folsomia</taxon>
    </lineage>
</organism>
<reference evidence="3 4" key="1">
    <citation type="submission" date="2015-12" db="EMBL/GenBank/DDBJ databases">
        <title>The genome of Folsomia candida.</title>
        <authorList>
            <person name="Faddeeva A."/>
            <person name="Derks M.F."/>
            <person name="Anvar Y."/>
            <person name="Smit S."/>
            <person name="Van Straalen N."/>
            <person name="Roelofs D."/>
        </authorList>
    </citation>
    <scope>NUCLEOTIDE SEQUENCE [LARGE SCALE GENOMIC DNA]</scope>
    <source>
        <strain evidence="3 4">VU population</strain>
        <tissue evidence="3">Whole body</tissue>
    </source>
</reference>
<keyword evidence="2" id="KW-0812">Transmembrane</keyword>
<accession>A0A226DYM2</accession>
<keyword evidence="2" id="KW-0472">Membrane</keyword>
<sequence>MNIMVSDNSNKASRPYTLNKDDAYYDYDYNSDVILEIPYAAMDLILALIICVTSISIFILRSKFQLNKLTRELRELRKEQAFQTEQIQHLQEEQRRLAFQVARLHLARVQERRHA</sequence>